<gene>
    <name evidence="1" type="ORF">ACOLOM_LOCUS10422</name>
</gene>
<dbReference type="EMBL" id="CAJVPT010033535">
    <property type="protein sequence ID" value="CAG8705154.1"/>
    <property type="molecule type" value="Genomic_DNA"/>
</dbReference>
<name>A0ACA9PG41_9GLOM</name>
<proteinExistence type="predicted"/>
<dbReference type="Proteomes" id="UP000789525">
    <property type="component" value="Unassembled WGS sequence"/>
</dbReference>
<organism evidence="1 2">
    <name type="scientific">Acaulospora colombiana</name>
    <dbReference type="NCBI Taxonomy" id="27376"/>
    <lineage>
        <taxon>Eukaryota</taxon>
        <taxon>Fungi</taxon>
        <taxon>Fungi incertae sedis</taxon>
        <taxon>Mucoromycota</taxon>
        <taxon>Glomeromycotina</taxon>
        <taxon>Glomeromycetes</taxon>
        <taxon>Diversisporales</taxon>
        <taxon>Acaulosporaceae</taxon>
        <taxon>Acaulospora</taxon>
    </lineage>
</organism>
<reference evidence="1" key="1">
    <citation type="submission" date="2021-06" db="EMBL/GenBank/DDBJ databases">
        <authorList>
            <person name="Kallberg Y."/>
            <person name="Tangrot J."/>
            <person name="Rosling A."/>
        </authorList>
    </citation>
    <scope>NUCLEOTIDE SEQUENCE</scope>
    <source>
        <strain evidence="1">CL356</strain>
    </source>
</reference>
<comment type="caution">
    <text evidence="1">The sequence shown here is derived from an EMBL/GenBank/DDBJ whole genome shotgun (WGS) entry which is preliminary data.</text>
</comment>
<evidence type="ECO:0000313" key="2">
    <source>
        <dbReference type="Proteomes" id="UP000789525"/>
    </source>
</evidence>
<accession>A0ACA9PG41</accession>
<protein>
    <submittedName>
        <fullName evidence="1">14891_t:CDS:1</fullName>
    </submittedName>
</protein>
<evidence type="ECO:0000313" key="1">
    <source>
        <dbReference type="EMBL" id="CAG8705154.1"/>
    </source>
</evidence>
<keyword evidence="2" id="KW-1185">Reference proteome</keyword>
<feature type="non-terminal residue" evidence="1">
    <location>
        <position position="1"/>
    </location>
</feature>
<sequence length="324" mass="37087">YVRGRTSEDGRPNTLREASYCYEIGEPKVIRLYKRLMAAYNQQFPADIAQIESYLSILFARLPVSQQNAFSKLQNCKSTLEAGPLFGRLRTNGFTFSPYPNAPPHVGIFFDFSKANHSCGPNAFARFNLNTWAIELRASRPIKAGEEIFISYIDVLQDSIKRRTQLATLYDFTCQCKWCTLPKVKLKESDSRRADIINWPKAPVFQSWRSSEEFQNDPSDLIMKSIQRIVVATKEGLEPFTLVDATNLFSIYAVLGDEKNFRKWRTTARDLLLARNGITADFKTATEEIEEPDKKVIGRPGILETKRSMEQRDFLVALNRDEAN</sequence>